<evidence type="ECO:0000313" key="2">
    <source>
        <dbReference type="Proteomes" id="UP001527925"/>
    </source>
</evidence>
<dbReference type="Proteomes" id="UP001527925">
    <property type="component" value="Unassembled WGS sequence"/>
</dbReference>
<proteinExistence type="predicted"/>
<keyword evidence="2" id="KW-1185">Reference proteome</keyword>
<name>A0ABR4N252_9FUNG</name>
<protein>
    <submittedName>
        <fullName evidence="1">Uncharacterized protein</fullName>
    </submittedName>
</protein>
<accession>A0ABR4N252</accession>
<organism evidence="1 2">
    <name type="scientific">Polyrhizophydium stewartii</name>
    <dbReference type="NCBI Taxonomy" id="2732419"/>
    <lineage>
        <taxon>Eukaryota</taxon>
        <taxon>Fungi</taxon>
        <taxon>Fungi incertae sedis</taxon>
        <taxon>Chytridiomycota</taxon>
        <taxon>Chytridiomycota incertae sedis</taxon>
        <taxon>Chytridiomycetes</taxon>
        <taxon>Rhizophydiales</taxon>
        <taxon>Rhizophydiales incertae sedis</taxon>
        <taxon>Polyrhizophydium</taxon>
    </lineage>
</organism>
<reference evidence="1 2" key="1">
    <citation type="submission" date="2023-09" db="EMBL/GenBank/DDBJ databases">
        <title>Pangenome analysis of Batrachochytrium dendrobatidis and related Chytrids.</title>
        <authorList>
            <person name="Yacoub M.N."/>
            <person name="Stajich J.E."/>
            <person name="James T.Y."/>
        </authorList>
    </citation>
    <scope>NUCLEOTIDE SEQUENCE [LARGE SCALE GENOMIC DNA]</scope>
    <source>
        <strain evidence="1 2">JEL0888</strain>
    </source>
</reference>
<gene>
    <name evidence="1" type="ORF">HK105_206919</name>
</gene>
<sequence>MEAAGTLALADSPQTAQVSCTTEAIDGSVSAAATRAALGSSSELKDAVQKLAETMAAFSGQATECERMYKSQAEVRRLVTDRQAFQATVSAAQETCVRGVADLADQVTSAVTILERIWGAQASEIERQTGRLRSSVEVSLTSQHTATCGLVSLRPSAQGQHDPGPTRSRWPLVLSLLLTLPRS</sequence>
<comment type="caution">
    <text evidence="1">The sequence shown here is derived from an EMBL/GenBank/DDBJ whole genome shotgun (WGS) entry which is preliminary data.</text>
</comment>
<evidence type="ECO:0000313" key="1">
    <source>
        <dbReference type="EMBL" id="KAL2913617.1"/>
    </source>
</evidence>
<dbReference type="EMBL" id="JADGIZ020000044">
    <property type="protein sequence ID" value="KAL2913617.1"/>
    <property type="molecule type" value="Genomic_DNA"/>
</dbReference>